<comment type="caution">
    <text evidence="2">The sequence shown here is derived from an EMBL/GenBank/DDBJ whole genome shotgun (WGS) entry which is preliminary data.</text>
</comment>
<feature type="region of interest" description="Disordered" evidence="1">
    <location>
        <begin position="33"/>
        <end position="59"/>
    </location>
</feature>
<reference evidence="2" key="1">
    <citation type="submission" date="2018-07" db="EMBL/GenBank/DDBJ databases">
        <authorList>
            <person name="Ashton P.M."/>
            <person name="Dallman T."/>
            <person name="Nair S."/>
            <person name="De Pinna E."/>
            <person name="Peters T."/>
            <person name="Grant K."/>
        </authorList>
    </citation>
    <scope>NUCLEOTIDE SEQUENCE [LARGE SCALE GENOMIC DNA]</scope>
    <source>
        <strain evidence="2">436933</strain>
    </source>
</reference>
<gene>
    <name evidence="2" type="ORF">DRY71_12900</name>
</gene>
<evidence type="ECO:0000256" key="1">
    <source>
        <dbReference type="SAM" id="MobiDB-lite"/>
    </source>
</evidence>
<organism evidence="2">
    <name type="scientific">Salmonella newport</name>
    <dbReference type="NCBI Taxonomy" id="108619"/>
    <lineage>
        <taxon>Bacteria</taxon>
        <taxon>Pseudomonadati</taxon>
        <taxon>Pseudomonadota</taxon>
        <taxon>Gammaproteobacteria</taxon>
        <taxon>Enterobacterales</taxon>
        <taxon>Enterobacteriaceae</taxon>
        <taxon>Salmonella</taxon>
    </lineage>
</organism>
<sequence>MGKNTSTQHLFDVRIRQMGNPVVMEGFSYNAQGDVKPDAGDNRRTRRMTQRMLRRERKI</sequence>
<dbReference type="AlphaFoldDB" id="A0A5U9KR66"/>
<evidence type="ECO:0000313" key="2">
    <source>
        <dbReference type="EMBL" id="EBS2693643.1"/>
    </source>
</evidence>
<dbReference type="Proteomes" id="UP000839726">
    <property type="component" value="Unassembled WGS sequence"/>
</dbReference>
<feature type="compositionally biased region" description="Basic residues" evidence="1">
    <location>
        <begin position="44"/>
        <end position="59"/>
    </location>
</feature>
<proteinExistence type="predicted"/>
<protein>
    <submittedName>
        <fullName evidence="2">Uncharacterized protein</fullName>
    </submittedName>
</protein>
<dbReference type="EMBL" id="AAGUYM010000013">
    <property type="protein sequence ID" value="EBS2693643.1"/>
    <property type="molecule type" value="Genomic_DNA"/>
</dbReference>
<name>A0A5U9KR66_SALNE</name>
<accession>A0A5U9KR66</accession>